<feature type="domain" description="Flagellar Assembly Protein A N-terminal region" evidence="3">
    <location>
        <begin position="174"/>
        <end position="348"/>
    </location>
</feature>
<dbReference type="OrthoDB" id="9816426at2"/>
<gene>
    <name evidence="4" type="ORF">SAMN02745118_01442</name>
</gene>
<name>A0A1T4MDD4_9FIRM</name>
<evidence type="ECO:0000313" key="5">
    <source>
        <dbReference type="Proteomes" id="UP000190625"/>
    </source>
</evidence>
<evidence type="ECO:0000256" key="1">
    <source>
        <dbReference type="SAM" id="Coils"/>
    </source>
</evidence>
<dbReference type="EMBL" id="FUWM01000010">
    <property type="protein sequence ID" value="SJZ64764.1"/>
    <property type="molecule type" value="Genomic_DNA"/>
</dbReference>
<dbReference type="STRING" id="142842.SAMN02745118_01442"/>
<keyword evidence="5" id="KW-1185">Reference proteome</keyword>
<dbReference type="PANTHER" id="PTHR38032:SF1">
    <property type="entry name" value="RNA-BINDING PROTEIN KHPB N-TERMINAL DOMAIN-CONTAINING PROTEIN"/>
    <property type="match status" value="1"/>
</dbReference>
<dbReference type="InterPro" id="IPR046866">
    <property type="entry name" value="FapA_N"/>
</dbReference>
<dbReference type="Pfam" id="PF03961">
    <property type="entry name" value="FapA"/>
    <property type="match status" value="1"/>
</dbReference>
<feature type="coiled-coil region" evidence="1">
    <location>
        <begin position="504"/>
        <end position="538"/>
    </location>
</feature>
<feature type="compositionally biased region" description="Basic and acidic residues" evidence="2">
    <location>
        <begin position="73"/>
        <end position="89"/>
    </location>
</feature>
<dbReference type="AlphaFoldDB" id="A0A1T4MDD4"/>
<feature type="region of interest" description="Disordered" evidence="2">
    <location>
        <begin position="290"/>
        <end position="324"/>
    </location>
</feature>
<reference evidence="5" key="1">
    <citation type="submission" date="2017-02" db="EMBL/GenBank/DDBJ databases">
        <authorList>
            <person name="Varghese N."/>
            <person name="Submissions S."/>
        </authorList>
    </citation>
    <scope>NUCLEOTIDE SEQUENCE [LARGE SCALE GENOMIC DNA]</scope>
    <source>
        <strain evidence="5">ATCC BAA-73</strain>
    </source>
</reference>
<evidence type="ECO:0000313" key="4">
    <source>
        <dbReference type="EMBL" id="SJZ64764.1"/>
    </source>
</evidence>
<evidence type="ECO:0000259" key="3">
    <source>
        <dbReference type="Pfam" id="PF20250"/>
    </source>
</evidence>
<dbReference type="InterPro" id="IPR038247">
    <property type="entry name" value="Jag_N_dom_sf"/>
</dbReference>
<feature type="compositionally biased region" description="Basic and acidic residues" evidence="2">
    <location>
        <begin position="310"/>
        <end position="322"/>
    </location>
</feature>
<feature type="region of interest" description="Disordered" evidence="2">
    <location>
        <begin position="65"/>
        <end position="97"/>
    </location>
</feature>
<dbReference type="Gene3D" id="3.30.30.80">
    <property type="entry name" value="probable RNA-binding protein from clostridium symbiosum atcc 14940"/>
    <property type="match status" value="1"/>
</dbReference>
<organism evidence="4 5">
    <name type="scientific">Selenihalanaerobacter shriftii</name>
    <dbReference type="NCBI Taxonomy" id="142842"/>
    <lineage>
        <taxon>Bacteria</taxon>
        <taxon>Bacillati</taxon>
        <taxon>Bacillota</taxon>
        <taxon>Clostridia</taxon>
        <taxon>Halanaerobiales</taxon>
        <taxon>Halobacteroidaceae</taxon>
        <taxon>Selenihalanaerobacter</taxon>
    </lineage>
</organism>
<sequence>MTTEVTVEAKNEVEAKDKALKKLELKVDKKINKTDLELELIEEKSGFLGIGKKKVFRINLNEKEDEVEESIDDLGKEKEDEGSIENSEKETEDEVEAEDGDVELIIDEEGVYIQLTPPEGNGEAVSLIEVEEILGAKEIEDVNYDKISEALTEDIYEPVKVAPRKEELDRNAEIRVDVSADGMKAYLSTSLPLGGKEATLTRIEDTLEEVGVTYGIKNEKLKELVNDEEIIDEAIERVLVAEGVEPLLGKDAEVNFKFNIKSEEKKVQKLEDGSVDYRNLNRINNVKPGDILATKKPTKPGTPGTTVTGKDVKPKPPKDKKIPSGKNTILSSDELNLQAEIEGQVSYNGDKIEVMPVHTVNGDVDLSTGNIKFVGTVVVEGDVRDGMEIKAKNDINVKGSVHGAKLEAQGEILIKNGFIGKDKGEIKADGNVQVRFIENGKLTTENDLIVTEAIMHSDIDAARIIRIENKGLIVGGIVRAGREIDAKVVGSNLATKTKIFVGITPALRDQYNNLMKKLEDYQKELDEALKTIKYLKKRQKEDDGELSEKERNLLSQKTRTRFKVAKNIEELKKEKISLETRLEEGKNGKIKVQDKLYSGVEITIGTEVKKVTKQLSNLQFYVADGEIKKGSYS</sequence>
<dbReference type="Proteomes" id="UP000190625">
    <property type="component" value="Unassembled WGS sequence"/>
</dbReference>
<dbReference type="InterPro" id="IPR046865">
    <property type="entry name" value="FapA_b_solenoid"/>
</dbReference>
<feature type="coiled-coil region" evidence="1">
    <location>
        <begin position="6"/>
        <end position="33"/>
    </location>
</feature>
<dbReference type="RefSeq" id="WP_078809916.1">
    <property type="nucleotide sequence ID" value="NZ_FUWM01000010.1"/>
</dbReference>
<proteinExistence type="predicted"/>
<evidence type="ECO:0000256" key="2">
    <source>
        <dbReference type="SAM" id="MobiDB-lite"/>
    </source>
</evidence>
<dbReference type="PANTHER" id="PTHR38032">
    <property type="entry name" value="POLYMERASE-RELATED"/>
    <property type="match status" value="1"/>
</dbReference>
<feature type="compositionally biased region" description="Low complexity" evidence="2">
    <location>
        <begin position="299"/>
        <end position="309"/>
    </location>
</feature>
<accession>A0A1T4MDD4</accession>
<keyword evidence="1" id="KW-0175">Coiled coil</keyword>
<dbReference type="Pfam" id="PF20250">
    <property type="entry name" value="FapA_N"/>
    <property type="match status" value="1"/>
</dbReference>
<protein>
    <recommendedName>
        <fullName evidence="3">Flagellar Assembly Protein A N-terminal region domain-containing protein</fullName>
    </recommendedName>
</protein>
<dbReference type="InterPro" id="IPR005646">
    <property type="entry name" value="FapA"/>
</dbReference>